<dbReference type="InterPro" id="IPR001387">
    <property type="entry name" value="Cro/C1-type_HTH"/>
</dbReference>
<dbReference type="PANTHER" id="PTHR46797:SF1">
    <property type="entry name" value="METHYLPHOSPHONATE SYNTHASE"/>
    <property type="match status" value="1"/>
</dbReference>
<dbReference type="OrthoDB" id="9814553at2"/>
<dbReference type="RefSeq" id="WP_076323694.1">
    <property type="nucleotide sequence ID" value="NZ_MRTF01000006.1"/>
</dbReference>
<keyword evidence="1" id="KW-0238">DNA-binding</keyword>
<dbReference type="SMART" id="SM00530">
    <property type="entry name" value="HTH_XRE"/>
    <property type="match status" value="1"/>
</dbReference>
<dbReference type="Gene3D" id="1.10.260.40">
    <property type="entry name" value="lambda repressor-like DNA-binding domains"/>
    <property type="match status" value="1"/>
</dbReference>
<evidence type="ECO:0000313" key="4">
    <source>
        <dbReference type="Proteomes" id="UP000187074"/>
    </source>
</evidence>
<evidence type="ECO:0000259" key="2">
    <source>
        <dbReference type="PROSITE" id="PS50943"/>
    </source>
</evidence>
<dbReference type="Pfam" id="PF01381">
    <property type="entry name" value="HTH_3"/>
    <property type="match status" value="1"/>
</dbReference>
<protein>
    <submittedName>
        <fullName evidence="3">Transcriptional regulator</fullName>
    </submittedName>
</protein>
<feature type="domain" description="HTH cro/C1-type" evidence="2">
    <location>
        <begin position="10"/>
        <end position="65"/>
    </location>
</feature>
<dbReference type="SUPFAM" id="SSF47413">
    <property type="entry name" value="lambda repressor-like DNA-binding domains"/>
    <property type="match status" value="1"/>
</dbReference>
<evidence type="ECO:0000256" key="1">
    <source>
        <dbReference type="ARBA" id="ARBA00023125"/>
    </source>
</evidence>
<dbReference type="STRING" id="1401.BK123_17670"/>
<dbReference type="GO" id="GO:0005829">
    <property type="term" value="C:cytosol"/>
    <property type="evidence" value="ECO:0007669"/>
    <property type="project" value="TreeGrafter"/>
</dbReference>
<gene>
    <name evidence="3" type="ORF">BK123_17670</name>
</gene>
<dbReference type="InterPro" id="IPR010982">
    <property type="entry name" value="Lambda_DNA-bd_dom_sf"/>
</dbReference>
<comment type="caution">
    <text evidence="3">The sequence shown here is derived from an EMBL/GenBank/DDBJ whole genome shotgun (WGS) entry which is preliminary data.</text>
</comment>
<reference evidence="3 4" key="1">
    <citation type="submission" date="2016-11" db="EMBL/GenBank/DDBJ databases">
        <title>Paenibacillus species isolates.</title>
        <authorList>
            <person name="Beno S.M."/>
        </authorList>
    </citation>
    <scope>NUCLEOTIDE SEQUENCE [LARGE SCALE GENOMIC DNA]</scope>
    <source>
        <strain evidence="3 4">FSL F4-0100</strain>
    </source>
</reference>
<dbReference type="CDD" id="cd00093">
    <property type="entry name" value="HTH_XRE"/>
    <property type="match status" value="1"/>
</dbReference>
<name>A0A1R1AYX6_PAELA</name>
<dbReference type="GO" id="GO:0003677">
    <property type="term" value="F:DNA binding"/>
    <property type="evidence" value="ECO:0007669"/>
    <property type="project" value="UniProtKB-KW"/>
</dbReference>
<dbReference type="PANTHER" id="PTHR46797">
    <property type="entry name" value="HTH-TYPE TRANSCRIPTIONAL REGULATOR"/>
    <property type="match status" value="1"/>
</dbReference>
<sequence length="117" mass="13195">MLLKMIGERIKQLRKKQGMTQEELAEKAGINASYIGTVERGERNISIETLEKIIEGLGVSSAAMFQFHETESLDTASEKAEILESISSLLYSRTLAESKLLFRVLKDILDTMDDREN</sequence>
<proteinExistence type="predicted"/>
<accession>A0A1R1AYX6</accession>
<evidence type="ECO:0000313" key="3">
    <source>
        <dbReference type="EMBL" id="OME91295.1"/>
    </source>
</evidence>
<dbReference type="EMBL" id="MRTF01000006">
    <property type="protein sequence ID" value="OME91295.1"/>
    <property type="molecule type" value="Genomic_DNA"/>
</dbReference>
<dbReference type="AlphaFoldDB" id="A0A1R1AYX6"/>
<dbReference type="InterPro" id="IPR050807">
    <property type="entry name" value="TransReg_Diox_bact_type"/>
</dbReference>
<dbReference type="GO" id="GO:0003700">
    <property type="term" value="F:DNA-binding transcription factor activity"/>
    <property type="evidence" value="ECO:0007669"/>
    <property type="project" value="TreeGrafter"/>
</dbReference>
<organism evidence="3 4">
    <name type="scientific">Paenibacillus lautus</name>
    <name type="common">Bacillus lautus</name>
    <dbReference type="NCBI Taxonomy" id="1401"/>
    <lineage>
        <taxon>Bacteria</taxon>
        <taxon>Bacillati</taxon>
        <taxon>Bacillota</taxon>
        <taxon>Bacilli</taxon>
        <taxon>Bacillales</taxon>
        <taxon>Paenibacillaceae</taxon>
        <taxon>Paenibacillus</taxon>
    </lineage>
</organism>
<dbReference type="PROSITE" id="PS50943">
    <property type="entry name" value="HTH_CROC1"/>
    <property type="match status" value="1"/>
</dbReference>
<dbReference type="Proteomes" id="UP000187074">
    <property type="component" value="Unassembled WGS sequence"/>
</dbReference>